<dbReference type="RefSeq" id="WP_161027996.1">
    <property type="nucleotide sequence ID" value="NZ_WWCJ01000024.1"/>
</dbReference>
<accession>A0A6N9HNI9</accession>
<dbReference type="Proteomes" id="UP000448575">
    <property type="component" value="Unassembled WGS sequence"/>
</dbReference>
<evidence type="ECO:0000259" key="6">
    <source>
        <dbReference type="PROSITE" id="PS50110"/>
    </source>
</evidence>
<dbReference type="AlphaFoldDB" id="A0A6N9HNI9"/>
<dbReference type="InterPro" id="IPR039420">
    <property type="entry name" value="WalR-like"/>
</dbReference>
<keyword evidence="1" id="KW-0597">Phosphoprotein</keyword>
<dbReference type="GO" id="GO:0005829">
    <property type="term" value="C:cytosol"/>
    <property type="evidence" value="ECO:0007669"/>
    <property type="project" value="TreeGrafter"/>
</dbReference>
<dbReference type="GO" id="GO:0000976">
    <property type="term" value="F:transcription cis-regulatory region binding"/>
    <property type="evidence" value="ECO:0007669"/>
    <property type="project" value="TreeGrafter"/>
</dbReference>
<feature type="domain" description="Response regulatory" evidence="6">
    <location>
        <begin position="4"/>
        <end position="120"/>
    </location>
</feature>
<evidence type="ECO:0000256" key="1">
    <source>
        <dbReference type="ARBA" id="ARBA00022553"/>
    </source>
</evidence>
<name>A0A6N9HNI9_9BURK</name>
<evidence type="ECO:0000313" key="8">
    <source>
        <dbReference type="EMBL" id="MYN05044.1"/>
    </source>
</evidence>
<proteinExistence type="predicted"/>
<sequence>MSFNIFVVDSDPAVQQLLAQNLGQAGYAVQCFDDGLSALDALPRALPEAVLLEWDLPGLSGLALMRRWRAAAHTSELPILMLSSRCAEQDKVLALESGADDFICKPLGARETIARLHAVLRRRRPAAMPGALHVAGLRLDPHTLSVTAGDRQLSLGRVEFRLLNYLMHHPGRVHSRAQLLDQVWGSHVFLDERTVDAHVGRLRSALQPSGLHDAIQTVRGSGYRFLSGTPC</sequence>
<evidence type="ECO:0000256" key="3">
    <source>
        <dbReference type="ARBA" id="ARBA00023125"/>
    </source>
</evidence>
<feature type="DNA-binding region" description="OmpR/PhoB-type" evidence="5">
    <location>
        <begin position="129"/>
        <end position="227"/>
    </location>
</feature>
<dbReference type="SUPFAM" id="SSF52172">
    <property type="entry name" value="CheY-like"/>
    <property type="match status" value="1"/>
</dbReference>
<dbReference type="InterPro" id="IPR001789">
    <property type="entry name" value="Sig_transdc_resp-reg_receiver"/>
</dbReference>
<gene>
    <name evidence="8" type="ORF">GTP41_23385</name>
</gene>
<dbReference type="PROSITE" id="PS50110">
    <property type="entry name" value="RESPONSE_REGULATORY"/>
    <property type="match status" value="1"/>
</dbReference>
<dbReference type="InterPro" id="IPR001867">
    <property type="entry name" value="OmpR/PhoB-type_DNA-bd"/>
</dbReference>
<reference evidence="8 9" key="1">
    <citation type="submission" date="2019-12" db="EMBL/GenBank/DDBJ databases">
        <title>Novel species isolated from a subtropical stream in China.</title>
        <authorList>
            <person name="Lu H."/>
        </authorList>
    </citation>
    <scope>NUCLEOTIDE SEQUENCE [LARGE SCALE GENOMIC DNA]</scope>
    <source>
        <strain evidence="8 9">DS3</strain>
    </source>
</reference>
<dbReference type="InterPro" id="IPR036388">
    <property type="entry name" value="WH-like_DNA-bd_sf"/>
</dbReference>
<organism evidence="8 9">
    <name type="scientific">Pseudoduganella guangdongensis</name>
    <dbReference type="NCBI Taxonomy" id="2692179"/>
    <lineage>
        <taxon>Bacteria</taxon>
        <taxon>Pseudomonadati</taxon>
        <taxon>Pseudomonadota</taxon>
        <taxon>Betaproteobacteria</taxon>
        <taxon>Burkholderiales</taxon>
        <taxon>Oxalobacteraceae</taxon>
        <taxon>Telluria group</taxon>
        <taxon>Pseudoduganella</taxon>
    </lineage>
</organism>
<dbReference type="PANTHER" id="PTHR48111">
    <property type="entry name" value="REGULATOR OF RPOS"/>
    <property type="match status" value="1"/>
</dbReference>
<dbReference type="PANTHER" id="PTHR48111:SF40">
    <property type="entry name" value="PHOSPHATE REGULON TRANSCRIPTIONAL REGULATORY PROTEIN PHOB"/>
    <property type="match status" value="1"/>
</dbReference>
<evidence type="ECO:0000256" key="5">
    <source>
        <dbReference type="PROSITE-ProRule" id="PRU01091"/>
    </source>
</evidence>
<dbReference type="EMBL" id="WWCJ01000024">
    <property type="protein sequence ID" value="MYN05044.1"/>
    <property type="molecule type" value="Genomic_DNA"/>
</dbReference>
<dbReference type="SMART" id="SM00862">
    <property type="entry name" value="Trans_reg_C"/>
    <property type="match status" value="1"/>
</dbReference>
<evidence type="ECO:0000313" key="9">
    <source>
        <dbReference type="Proteomes" id="UP000448575"/>
    </source>
</evidence>
<protein>
    <submittedName>
        <fullName evidence="8">Response regulator</fullName>
    </submittedName>
</protein>
<evidence type="ECO:0000256" key="2">
    <source>
        <dbReference type="ARBA" id="ARBA00023012"/>
    </source>
</evidence>
<comment type="caution">
    <text evidence="4">Lacks conserved residue(s) required for the propagation of feature annotation.</text>
</comment>
<dbReference type="PROSITE" id="PS51755">
    <property type="entry name" value="OMPR_PHOB"/>
    <property type="match status" value="1"/>
</dbReference>
<dbReference type="CDD" id="cd00383">
    <property type="entry name" value="trans_reg_C"/>
    <property type="match status" value="1"/>
</dbReference>
<evidence type="ECO:0000259" key="7">
    <source>
        <dbReference type="PROSITE" id="PS51755"/>
    </source>
</evidence>
<dbReference type="Gene3D" id="1.10.10.10">
    <property type="entry name" value="Winged helix-like DNA-binding domain superfamily/Winged helix DNA-binding domain"/>
    <property type="match status" value="1"/>
</dbReference>
<comment type="caution">
    <text evidence="8">The sequence shown here is derived from an EMBL/GenBank/DDBJ whole genome shotgun (WGS) entry which is preliminary data.</text>
</comment>
<keyword evidence="2" id="KW-0902">Two-component regulatory system</keyword>
<dbReference type="Gene3D" id="3.40.50.2300">
    <property type="match status" value="1"/>
</dbReference>
<keyword evidence="3 5" id="KW-0238">DNA-binding</keyword>
<keyword evidence="9" id="KW-1185">Reference proteome</keyword>
<dbReference type="InterPro" id="IPR011006">
    <property type="entry name" value="CheY-like_superfamily"/>
</dbReference>
<dbReference type="GO" id="GO:0006355">
    <property type="term" value="P:regulation of DNA-templated transcription"/>
    <property type="evidence" value="ECO:0007669"/>
    <property type="project" value="InterPro"/>
</dbReference>
<dbReference type="Pfam" id="PF00486">
    <property type="entry name" value="Trans_reg_C"/>
    <property type="match status" value="1"/>
</dbReference>
<evidence type="ECO:0000256" key="4">
    <source>
        <dbReference type="PROSITE-ProRule" id="PRU00169"/>
    </source>
</evidence>
<feature type="domain" description="OmpR/PhoB-type" evidence="7">
    <location>
        <begin position="129"/>
        <end position="227"/>
    </location>
</feature>
<dbReference type="SUPFAM" id="SSF46894">
    <property type="entry name" value="C-terminal effector domain of the bipartite response regulators"/>
    <property type="match status" value="1"/>
</dbReference>
<dbReference type="Pfam" id="PF00072">
    <property type="entry name" value="Response_reg"/>
    <property type="match status" value="1"/>
</dbReference>
<dbReference type="GO" id="GO:0032993">
    <property type="term" value="C:protein-DNA complex"/>
    <property type="evidence" value="ECO:0007669"/>
    <property type="project" value="TreeGrafter"/>
</dbReference>
<dbReference type="SMART" id="SM00448">
    <property type="entry name" value="REC"/>
    <property type="match status" value="1"/>
</dbReference>
<dbReference type="InterPro" id="IPR016032">
    <property type="entry name" value="Sig_transdc_resp-reg_C-effctor"/>
</dbReference>
<dbReference type="GO" id="GO:0000156">
    <property type="term" value="F:phosphorelay response regulator activity"/>
    <property type="evidence" value="ECO:0007669"/>
    <property type="project" value="TreeGrafter"/>
</dbReference>